<reference evidence="3 4" key="1">
    <citation type="journal article" date="2006" name="Proc. Natl. Acad. Sci. U.S.A.">
        <title>Burkholderia xenovorans LB400 harbors a multi-replicon, 9.73-Mbp genome shaped for versatility.</title>
        <authorList>
            <person name="Chain P.S."/>
            <person name="Denef V.J."/>
            <person name="Konstantinidis K.T."/>
            <person name="Vergez L.M."/>
            <person name="Agullo L."/>
            <person name="Reyes V.L."/>
            <person name="Hauser L."/>
            <person name="Cordova M."/>
            <person name="Gomez L."/>
            <person name="Gonzalez M."/>
            <person name="Land M."/>
            <person name="Lao V."/>
            <person name="Larimer F."/>
            <person name="LiPuma J.J."/>
            <person name="Mahenthiralingam E."/>
            <person name="Malfatti S.A."/>
            <person name="Marx C.J."/>
            <person name="Parnell J.J."/>
            <person name="Ramette A."/>
            <person name="Richardson P."/>
            <person name="Seeger M."/>
            <person name="Smith D."/>
            <person name="Spilker T."/>
            <person name="Sul W.J."/>
            <person name="Tsoi T.V."/>
            <person name="Ulrich L.E."/>
            <person name="Zhulin I.B."/>
            <person name="Tiedje J.M."/>
        </authorList>
    </citation>
    <scope>NUCLEOTIDE SEQUENCE [LARGE SCALE GENOMIC DNA]</scope>
    <source>
        <strain evidence="3 4">LB400</strain>
    </source>
</reference>
<dbReference type="GO" id="GO:0016020">
    <property type="term" value="C:membrane"/>
    <property type="evidence" value="ECO:0007669"/>
    <property type="project" value="InterPro"/>
</dbReference>
<dbReference type="InterPro" id="IPR004089">
    <property type="entry name" value="MCPsignal_dom"/>
</dbReference>
<evidence type="ECO:0000313" key="4">
    <source>
        <dbReference type="Proteomes" id="UP000001817"/>
    </source>
</evidence>
<dbReference type="Pfam" id="PF00015">
    <property type="entry name" value="MCPsignal"/>
    <property type="match status" value="1"/>
</dbReference>
<name>Q13JQ3_PARXL</name>
<proteinExistence type="predicted"/>
<dbReference type="AlphaFoldDB" id="Q13JQ3"/>
<dbReference type="PROSITE" id="PS50111">
    <property type="entry name" value="CHEMOTAXIS_TRANSDUC_2"/>
    <property type="match status" value="1"/>
</dbReference>
<dbReference type="STRING" id="266265.Bxe_B0260"/>
<keyword evidence="4" id="KW-1185">Reference proteome</keyword>
<dbReference type="eggNOG" id="COG0840">
    <property type="taxonomic scope" value="Bacteria"/>
</dbReference>
<dbReference type="GO" id="GO:0007165">
    <property type="term" value="P:signal transduction"/>
    <property type="evidence" value="ECO:0007669"/>
    <property type="project" value="UniProtKB-KW"/>
</dbReference>
<evidence type="ECO:0000313" key="3">
    <source>
        <dbReference type="EMBL" id="ABE35686.1"/>
    </source>
</evidence>
<dbReference type="SUPFAM" id="SSF58104">
    <property type="entry name" value="Methyl-accepting chemotaxis protein (MCP) signaling domain"/>
    <property type="match status" value="1"/>
</dbReference>
<feature type="domain" description="Methyl-accepting transducer" evidence="2">
    <location>
        <begin position="24"/>
        <end position="52"/>
    </location>
</feature>
<dbReference type="KEGG" id="bxe:Bxe_B0260"/>
<organism evidence="3 4">
    <name type="scientific">Paraburkholderia xenovorans (strain LB400)</name>
    <dbReference type="NCBI Taxonomy" id="266265"/>
    <lineage>
        <taxon>Bacteria</taxon>
        <taxon>Pseudomonadati</taxon>
        <taxon>Pseudomonadota</taxon>
        <taxon>Betaproteobacteria</taxon>
        <taxon>Burkholderiales</taxon>
        <taxon>Burkholderiaceae</taxon>
        <taxon>Paraburkholderia</taxon>
    </lineage>
</organism>
<sequence length="77" mass="8702">MKNSRACHDDARARCQRDQSRDYLFALNALIEAARAGNAGRGFAVVANQVKRWRTVAPPSFNRSVYRPCRLLTFCDA</sequence>
<gene>
    <name evidence="3" type="ORF">Bxe_B0260</name>
</gene>
<protein>
    <submittedName>
        <fullName evidence="3">Methyl-accepting chemotaxis sensory transducer</fullName>
    </submittedName>
</protein>
<evidence type="ECO:0000256" key="1">
    <source>
        <dbReference type="PROSITE-ProRule" id="PRU00284"/>
    </source>
</evidence>
<evidence type="ECO:0000259" key="2">
    <source>
        <dbReference type="PROSITE" id="PS50111"/>
    </source>
</evidence>
<dbReference type="Gene3D" id="1.10.287.950">
    <property type="entry name" value="Methyl-accepting chemotaxis protein"/>
    <property type="match status" value="1"/>
</dbReference>
<dbReference type="Proteomes" id="UP000001817">
    <property type="component" value="Chromosome 2"/>
</dbReference>
<keyword evidence="1" id="KW-0807">Transducer</keyword>
<dbReference type="EMBL" id="CP000271">
    <property type="protein sequence ID" value="ABE35686.1"/>
    <property type="molecule type" value="Genomic_DNA"/>
</dbReference>
<accession>Q13JQ3</accession>